<dbReference type="FunFam" id="2.60.40.1730:FF:000002">
    <property type="entry name" value="Aminopeptidase"/>
    <property type="match status" value="1"/>
</dbReference>
<dbReference type="PANTHER" id="PTHR11533">
    <property type="entry name" value="PROTEASE M1 ZINC METALLOPROTEASE"/>
    <property type="match status" value="1"/>
</dbReference>
<dbReference type="InterPro" id="IPR034016">
    <property type="entry name" value="M1_APN-typ"/>
</dbReference>
<reference evidence="16" key="1">
    <citation type="submission" date="2023-08" db="EMBL/GenBank/DDBJ databases">
        <authorList>
            <person name="Chen Y."/>
            <person name="Shah S."/>
            <person name="Dougan E. K."/>
            <person name="Thang M."/>
            <person name="Chan C."/>
        </authorList>
    </citation>
    <scope>NUCLEOTIDE SEQUENCE</scope>
</reference>
<feature type="domain" description="Aminopeptidase N-like N-terminal" evidence="15">
    <location>
        <begin position="12"/>
        <end position="195"/>
    </location>
</feature>
<protein>
    <recommendedName>
        <fullName evidence="18">Aminopeptidase</fullName>
    </recommendedName>
</protein>
<dbReference type="InterPro" id="IPR027268">
    <property type="entry name" value="Peptidase_M4/M1_CTD_sf"/>
</dbReference>
<dbReference type="InterPro" id="IPR001930">
    <property type="entry name" value="Peptidase_M1"/>
</dbReference>
<evidence type="ECO:0000313" key="17">
    <source>
        <dbReference type="Proteomes" id="UP001178507"/>
    </source>
</evidence>
<keyword evidence="3" id="KW-0645">Protease</keyword>
<dbReference type="SUPFAM" id="SSF63737">
    <property type="entry name" value="Leukotriene A4 hydrolase N-terminal domain"/>
    <property type="match status" value="1"/>
</dbReference>
<organism evidence="16 17">
    <name type="scientific">Effrenium voratum</name>
    <dbReference type="NCBI Taxonomy" id="2562239"/>
    <lineage>
        <taxon>Eukaryota</taxon>
        <taxon>Sar</taxon>
        <taxon>Alveolata</taxon>
        <taxon>Dinophyceae</taxon>
        <taxon>Suessiales</taxon>
        <taxon>Symbiodiniaceae</taxon>
        <taxon>Effrenium</taxon>
    </lineage>
</organism>
<evidence type="ECO:0000256" key="2">
    <source>
        <dbReference type="ARBA" id="ARBA00022438"/>
    </source>
</evidence>
<keyword evidence="5" id="KW-0378">Hydrolase</keyword>
<evidence type="ECO:0008006" key="18">
    <source>
        <dbReference type="Google" id="ProtNLM"/>
    </source>
</evidence>
<dbReference type="InterPro" id="IPR042097">
    <property type="entry name" value="Aminopeptidase_N-like_N_sf"/>
</dbReference>
<evidence type="ECO:0000259" key="15">
    <source>
        <dbReference type="Pfam" id="PF17900"/>
    </source>
</evidence>
<evidence type="ECO:0000313" key="16">
    <source>
        <dbReference type="EMBL" id="CAJ1372961.1"/>
    </source>
</evidence>
<dbReference type="InterPro" id="IPR014782">
    <property type="entry name" value="Peptidase_M1_dom"/>
</dbReference>
<evidence type="ECO:0000259" key="13">
    <source>
        <dbReference type="Pfam" id="PF01433"/>
    </source>
</evidence>
<dbReference type="GO" id="GO:0005737">
    <property type="term" value="C:cytoplasm"/>
    <property type="evidence" value="ECO:0007669"/>
    <property type="project" value="TreeGrafter"/>
</dbReference>
<evidence type="ECO:0000259" key="14">
    <source>
        <dbReference type="Pfam" id="PF11838"/>
    </source>
</evidence>
<feature type="site" description="Transition state stabilizer" evidence="10">
    <location>
        <position position="388"/>
    </location>
</feature>
<dbReference type="GO" id="GO:0005615">
    <property type="term" value="C:extracellular space"/>
    <property type="evidence" value="ECO:0007669"/>
    <property type="project" value="TreeGrafter"/>
</dbReference>
<comment type="similarity">
    <text evidence="1">Belongs to the peptidase M1 family.</text>
</comment>
<dbReference type="EMBL" id="CAUJNA010000166">
    <property type="protein sequence ID" value="CAJ1372961.1"/>
    <property type="molecule type" value="Genomic_DNA"/>
</dbReference>
<dbReference type="Gene3D" id="1.25.50.20">
    <property type="match status" value="1"/>
</dbReference>
<dbReference type="Pfam" id="PF17900">
    <property type="entry name" value="Peptidase_M1_N"/>
    <property type="match status" value="1"/>
</dbReference>
<evidence type="ECO:0000256" key="1">
    <source>
        <dbReference type="ARBA" id="ARBA00010136"/>
    </source>
</evidence>
<feature type="domain" description="Peptidase M1 membrane alanine aminopeptidase" evidence="13">
    <location>
        <begin position="230"/>
        <end position="445"/>
    </location>
</feature>
<feature type="binding site" evidence="9">
    <location>
        <position position="302"/>
    </location>
    <ligand>
        <name>Zn(2+)</name>
        <dbReference type="ChEBI" id="CHEBI:29105"/>
        <note>catalytic</note>
    </ligand>
</feature>
<feature type="active site" description="Proton acceptor" evidence="8">
    <location>
        <position position="303"/>
    </location>
</feature>
<evidence type="ECO:0000256" key="9">
    <source>
        <dbReference type="PIRSR" id="PIRSR634016-3"/>
    </source>
</evidence>
<evidence type="ECO:0000256" key="11">
    <source>
        <dbReference type="SAM" id="MobiDB-lite"/>
    </source>
</evidence>
<keyword evidence="12" id="KW-1133">Transmembrane helix</keyword>
<dbReference type="Proteomes" id="UP001178507">
    <property type="component" value="Unassembled WGS sequence"/>
</dbReference>
<comment type="cofactor">
    <cofactor evidence="9">
        <name>Zn(2+)</name>
        <dbReference type="ChEBI" id="CHEBI:29105"/>
    </cofactor>
    <text evidence="9">Binds 1 zinc ion per subunit.</text>
</comment>
<name>A0AA36MII5_9DINO</name>
<dbReference type="InterPro" id="IPR045357">
    <property type="entry name" value="Aminopeptidase_N-like_N"/>
</dbReference>
<evidence type="ECO:0000256" key="12">
    <source>
        <dbReference type="SAM" id="Phobius"/>
    </source>
</evidence>
<dbReference type="Gene3D" id="2.60.40.1730">
    <property type="entry name" value="tricorn interacting facor f3 domain"/>
    <property type="match status" value="1"/>
</dbReference>
<comment type="caution">
    <text evidence="16">The sequence shown here is derived from an EMBL/GenBank/DDBJ whole genome shotgun (WGS) entry which is preliminary data.</text>
</comment>
<evidence type="ECO:0000256" key="6">
    <source>
        <dbReference type="ARBA" id="ARBA00022833"/>
    </source>
</evidence>
<proteinExistence type="inferred from homology"/>
<dbReference type="Gene3D" id="1.10.390.10">
    <property type="entry name" value="Neutral Protease Domain 2"/>
    <property type="match status" value="1"/>
</dbReference>
<dbReference type="GO" id="GO:0016020">
    <property type="term" value="C:membrane"/>
    <property type="evidence" value="ECO:0007669"/>
    <property type="project" value="TreeGrafter"/>
</dbReference>
<dbReference type="PANTHER" id="PTHR11533:SF174">
    <property type="entry name" value="PUROMYCIN-SENSITIVE AMINOPEPTIDASE-RELATED"/>
    <property type="match status" value="1"/>
</dbReference>
<dbReference type="SUPFAM" id="SSF55486">
    <property type="entry name" value="Metalloproteases ('zincins'), catalytic domain"/>
    <property type="match status" value="1"/>
</dbReference>
<feature type="transmembrane region" description="Helical" evidence="12">
    <location>
        <begin position="939"/>
        <end position="959"/>
    </location>
</feature>
<keyword evidence="17" id="KW-1185">Reference proteome</keyword>
<dbReference type="GO" id="GO:0008270">
    <property type="term" value="F:zinc ion binding"/>
    <property type="evidence" value="ECO:0007669"/>
    <property type="project" value="InterPro"/>
</dbReference>
<accession>A0AA36MII5</accession>
<keyword evidence="12" id="KW-0812">Transmembrane</keyword>
<feature type="transmembrane region" description="Helical" evidence="12">
    <location>
        <begin position="993"/>
        <end position="1012"/>
    </location>
</feature>
<feature type="domain" description="ERAP1-like C-terminal" evidence="14">
    <location>
        <begin position="517"/>
        <end position="834"/>
    </location>
</feature>
<evidence type="ECO:0000256" key="7">
    <source>
        <dbReference type="ARBA" id="ARBA00023049"/>
    </source>
</evidence>
<dbReference type="CDD" id="cd09601">
    <property type="entry name" value="M1_APN-Q_like"/>
    <property type="match status" value="1"/>
</dbReference>
<evidence type="ECO:0000256" key="3">
    <source>
        <dbReference type="ARBA" id="ARBA00022670"/>
    </source>
</evidence>
<evidence type="ECO:0000256" key="8">
    <source>
        <dbReference type="PIRSR" id="PIRSR634016-1"/>
    </source>
</evidence>
<feature type="binding site" evidence="9">
    <location>
        <position position="306"/>
    </location>
    <ligand>
        <name>Zn(2+)</name>
        <dbReference type="ChEBI" id="CHEBI:29105"/>
        <note>catalytic</note>
    </ligand>
</feature>
<dbReference type="InterPro" id="IPR024571">
    <property type="entry name" value="ERAP1-like_C_dom"/>
</dbReference>
<keyword evidence="2" id="KW-0031">Aminopeptidase</keyword>
<keyword evidence="6 9" id="KW-0862">Zinc</keyword>
<feature type="transmembrane region" description="Helical" evidence="12">
    <location>
        <begin position="750"/>
        <end position="772"/>
    </location>
</feature>
<dbReference type="AlphaFoldDB" id="A0AA36MII5"/>
<evidence type="ECO:0000256" key="4">
    <source>
        <dbReference type="ARBA" id="ARBA00022723"/>
    </source>
</evidence>
<feature type="binding site" evidence="9">
    <location>
        <position position="325"/>
    </location>
    <ligand>
        <name>Zn(2+)</name>
        <dbReference type="ChEBI" id="CHEBI:29105"/>
        <note>catalytic</note>
    </ligand>
</feature>
<sequence>MDRVLLPSDVLPEHYDLTLEPDVEKFVFDGSVKITCDVKVATDSISLHAHELVLWQASFTPSEGSACKAETISLKIKSKSAELGFGEVLPVGKGILEIKFRGILNDQLAGFYRSQYTDANGVKRFMATTQFEAIDARRCFPCWDEPARKATFGVTMIYPAFLSAVSNMPPCSLEICADGRKKETFMSTPKMSTYLLAFCVGELEFISARTKSGVLARIYACPGNSKRCSFALKCCVRALEFYDEFFGLPYPLPKMDMIAIPDFAIGAMENWGLVTYREVCLLCEEATVSALQKQRICSIIAHELAHQWFGNLVTMEWWEDLWLNEGFANWMETFTSDHLFPEWGVWEAYVGDDQQRALRLDALRSSHPIQVPIKRAEEVEEVFDAISYSKGGSVVRMIYSVLGEKDFQRGLQLYFERHKYGNTRTTDLWKAWKEVSGKPVDEMMSSDGLEVLSDPFAGGPLELKQSWFLADGSREAEDENSVWFCPILVGTDQQLAPVSFLEQKVGKVECNLDGAKLLKVNYGQHVPLRVLYPESLFRRLVQNLGCLSAEDRIGLLADTFAICKAGAQDPNFLVDLLGGFKGELNENVFEQLVSCLGSLEKIICGLDEDIAKAFKAFCASLVKPAFQAVGWEPDASESENRKKLRTAVLGAVASYCAEGSVAAEAVARCRAFVAEPTNPEVLNADVRLAVLSVAVQSEAAIFDALLQAHDVVTDGAARVHIYRALGSVSSAQQRQRALEFNLTKVRSQDLIYIPMVMAGSGTAGAEAAFAWIQKEYDQIYEKIGTASMMMFQNMVRICGGFVTEEKAQEVETFWKSKPVYENVQKCVAQTVEGILSNAKFVARLKPSKAGQASTWRQAERIAAALGCSRLGTVIASNQQLPSLAYLASIAAFRSADSIVASLGTVVLGTLAREPVTFVMGAFLTAGRFQSMEGARPQSVLLLLSLPVILHFDTIFGAIASQTCSAAVVTTVITASHMLAGFCLDYLLQGHSKLVTILGALLSFVAVLVMQLAQLGNTPRSSDNEPQREPPASSPRPSFQLPGESPPPSVRLRRHSVSTDEHPEQLSARVSAPQRCLPDSHRAGWLALSDCLQALLALGKAKGGLL</sequence>
<gene>
    <name evidence="16" type="ORF">EVOR1521_LOCUS2923</name>
</gene>
<dbReference type="Pfam" id="PF11838">
    <property type="entry name" value="ERAP1_C"/>
    <property type="match status" value="1"/>
</dbReference>
<evidence type="ECO:0000256" key="10">
    <source>
        <dbReference type="PIRSR" id="PIRSR634016-4"/>
    </source>
</evidence>
<keyword evidence="7" id="KW-0482">Metalloprotease</keyword>
<feature type="transmembrane region" description="Helical" evidence="12">
    <location>
        <begin position="965"/>
        <end position="986"/>
    </location>
</feature>
<feature type="region of interest" description="Disordered" evidence="11">
    <location>
        <begin position="1017"/>
        <end position="1072"/>
    </location>
</feature>
<dbReference type="GO" id="GO:0043171">
    <property type="term" value="P:peptide catabolic process"/>
    <property type="evidence" value="ECO:0007669"/>
    <property type="project" value="TreeGrafter"/>
</dbReference>
<dbReference type="Pfam" id="PF01433">
    <property type="entry name" value="Peptidase_M1"/>
    <property type="match status" value="1"/>
</dbReference>
<evidence type="ECO:0000256" key="5">
    <source>
        <dbReference type="ARBA" id="ARBA00022801"/>
    </source>
</evidence>
<dbReference type="InterPro" id="IPR050344">
    <property type="entry name" value="Peptidase_M1_aminopeptidases"/>
</dbReference>
<dbReference type="FunFam" id="1.10.390.10:FF:000001">
    <property type="entry name" value="Aminopeptidase"/>
    <property type="match status" value="1"/>
</dbReference>
<keyword evidence="12" id="KW-0472">Membrane</keyword>
<dbReference type="GO" id="GO:0070006">
    <property type="term" value="F:metalloaminopeptidase activity"/>
    <property type="evidence" value="ECO:0007669"/>
    <property type="project" value="TreeGrafter"/>
</dbReference>
<dbReference type="GO" id="GO:0006508">
    <property type="term" value="P:proteolysis"/>
    <property type="evidence" value="ECO:0007669"/>
    <property type="project" value="UniProtKB-KW"/>
</dbReference>
<dbReference type="PRINTS" id="PR00756">
    <property type="entry name" value="ALADIPTASE"/>
</dbReference>
<keyword evidence="4 9" id="KW-0479">Metal-binding</keyword>
<dbReference type="GO" id="GO:0042277">
    <property type="term" value="F:peptide binding"/>
    <property type="evidence" value="ECO:0007669"/>
    <property type="project" value="TreeGrafter"/>
</dbReference>